<protein>
    <recommendedName>
        <fullName evidence="3">Phosphatidylinositol-specific phospholipase C X domain-containing protein</fullName>
    </recommendedName>
</protein>
<dbReference type="InterPro" id="IPR051057">
    <property type="entry name" value="PI-PLC_domain"/>
</dbReference>
<keyword evidence="1" id="KW-0732">Signal</keyword>
<dbReference type="EMBL" id="HBHK01019400">
    <property type="protein sequence ID" value="CAD9694822.1"/>
    <property type="molecule type" value="Transcribed_RNA"/>
</dbReference>
<dbReference type="GO" id="GO:0006629">
    <property type="term" value="P:lipid metabolic process"/>
    <property type="evidence" value="ECO:0007669"/>
    <property type="project" value="InterPro"/>
</dbReference>
<sequence>MLTKMLCKMKLLYFGAVIGIVEGLPSQFTSDWMGYLSPMLHDKVLLDVPLPGTHDTLTYDLDDKMSKSADDVPGWVHEAVSYMDKFGIDGAVETVMKLVNTQAVTQTLDVVGQLDAGIRFMDLRVSYEDPGWYGFHFTLTKQSFESYLKQIRSWLNKHRGEFLMIALTHHGDGCADMSKFTDDSQKAKALAELKTILVNNLQDVLVDDSLTNTTTLGEYLGRGKQVALYTANQAELGLGLSHCTNVNQHSTGADVTEYLLKGQGYDWQHTLFSTGKKVNAEYVAKNSVHLISGATSANDCLAKNALAYQAGKLLSGGLLALSTFAAGLRTCFELGLVKTARANMDLPLSLQHYGWLTNFYSSAMMDYALGAGAGWGLPTVMYLDQVGTEGTLTWGGNGRYPYLASMLKSKQNNWGSAWCKDSTTVRNQSSGVAPLNCEQIGTGIQELLRARSARSTSVEFGYEAEYPPLPKQLPQCAYGYQQVNSNQGTICVAKPFQTLSGMGDMCGLTGGIQCSANDGGVVNTPWEGHAHGKCVLGCTLTAGPILTNPNEGGKPYVENSGKMTPLHSLTDPSKYYFCAKNGTFTALSDITSETWYDFQFTIGGSGATPGHEDPYHCETAPDKMIQQCAKGFREITQNGETHCYLEEYKSSGSDNCGQGHCTYEFDACSSGYTAHAHGKCTVSIWGSGGCHDTCLVNQNGFKITQGLAGNFHSITDLSKYHICDTSGNWHPYTASGPDFTFNNGEGRGGSKDSFTCKFP</sequence>
<accession>A0A7S2SAX9</accession>
<evidence type="ECO:0000313" key="2">
    <source>
        <dbReference type="EMBL" id="CAD9694822.1"/>
    </source>
</evidence>
<dbReference type="AlphaFoldDB" id="A0A7S2SAX9"/>
<gene>
    <name evidence="2" type="ORF">QSP1433_LOCUS12265</name>
</gene>
<evidence type="ECO:0000256" key="1">
    <source>
        <dbReference type="SAM" id="SignalP"/>
    </source>
</evidence>
<reference evidence="2" key="1">
    <citation type="submission" date="2021-01" db="EMBL/GenBank/DDBJ databases">
        <authorList>
            <person name="Corre E."/>
            <person name="Pelletier E."/>
            <person name="Niang G."/>
            <person name="Scheremetjew M."/>
            <person name="Finn R."/>
            <person name="Kale V."/>
            <person name="Holt S."/>
            <person name="Cochrane G."/>
            <person name="Meng A."/>
            <person name="Brown T."/>
            <person name="Cohen L."/>
        </authorList>
    </citation>
    <scope>NUCLEOTIDE SEQUENCE</scope>
    <source>
        <strain evidence="2">NY070348D</strain>
    </source>
</reference>
<evidence type="ECO:0008006" key="3">
    <source>
        <dbReference type="Google" id="ProtNLM"/>
    </source>
</evidence>
<dbReference type="PANTHER" id="PTHR13593">
    <property type="match status" value="1"/>
</dbReference>
<feature type="signal peptide" evidence="1">
    <location>
        <begin position="1"/>
        <end position="23"/>
    </location>
</feature>
<dbReference type="InterPro" id="IPR017946">
    <property type="entry name" value="PLC-like_Pdiesterase_TIM-brl"/>
</dbReference>
<dbReference type="Pfam" id="PF26146">
    <property type="entry name" value="PI-PLC_X"/>
    <property type="match status" value="1"/>
</dbReference>
<dbReference type="GO" id="GO:0008081">
    <property type="term" value="F:phosphoric diester hydrolase activity"/>
    <property type="evidence" value="ECO:0007669"/>
    <property type="project" value="InterPro"/>
</dbReference>
<proteinExistence type="predicted"/>
<organism evidence="2">
    <name type="scientific">Mucochytrium quahogii</name>
    <dbReference type="NCBI Taxonomy" id="96639"/>
    <lineage>
        <taxon>Eukaryota</taxon>
        <taxon>Sar</taxon>
        <taxon>Stramenopiles</taxon>
        <taxon>Bigyra</taxon>
        <taxon>Labyrinthulomycetes</taxon>
        <taxon>Thraustochytrida</taxon>
        <taxon>Thraustochytriidae</taxon>
        <taxon>Mucochytrium</taxon>
    </lineage>
</organism>
<dbReference type="SUPFAM" id="SSF51695">
    <property type="entry name" value="PLC-like phosphodiesterases"/>
    <property type="match status" value="1"/>
</dbReference>
<feature type="chain" id="PRO_5030506204" description="Phosphatidylinositol-specific phospholipase C X domain-containing protein" evidence="1">
    <location>
        <begin position="24"/>
        <end position="759"/>
    </location>
</feature>
<dbReference type="PANTHER" id="PTHR13593:SF147">
    <property type="entry name" value="1-PHOSPHATIDYLINOSITOL PHOSPHODIESTERASE-LIKE-RELATED"/>
    <property type="match status" value="1"/>
</dbReference>
<name>A0A7S2SAX9_9STRA</name>
<dbReference type="Gene3D" id="3.20.20.190">
    <property type="entry name" value="Phosphatidylinositol (PI) phosphodiesterase"/>
    <property type="match status" value="1"/>
</dbReference>